<feature type="transmembrane region" description="Helical" evidence="1">
    <location>
        <begin position="12"/>
        <end position="32"/>
    </location>
</feature>
<dbReference type="PANTHER" id="PTHR32063">
    <property type="match status" value="1"/>
</dbReference>
<feature type="transmembrane region" description="Helical" evidence="1">
    <location>
        <begin position="464"/>
        <end position="487"/>
    </location>
</feature>
<feature type="transmembrane region" description="Helical" evidence="1">
    <location>
        <begin position="433"/>
        <end position="452"/>
    </location>
</feature>
<keyword evidence="1" id="KW-0812">Transmembrane</keyword>
<dbReference type="SUPFAM" id="SSF82693">
    <property type="entry name" value="Multidrug efflux transporter AcrB pore domain, PN1, PN2, PC1 and PC2 subdomains"/>
    <property type="match status" value="2"/>
</dbReference>
<keyword evidence="1" id="KW-1133">Transmembrane helix</keyword>
<feature type="transmembrane region" description="Helical" evidence="1">
    <location>
        <begin position="389"/>
        <end position="412"/>
    </location>
</feature>
<dbReference type="Gene3D" id="3.30.70.1320">
    <property type="entry name" value="Multidrug efflux transporter AcrB pore domain like"/>
    <property type="match status" value="1"/>
</dbReference>
<dbReference type="SUPFAM" id="SSF82714">
    <property type="entry name" value="Multidrug efflux transporter AcrB TolC docking domain, DN and DC subdomains"/>
    <property type="match status" value="2"/>
</dbReference>
<dbReference type="RefSeq" id="WP_228234529.1">
    <property type="nucleotide sequence ID" value="NZ_JAJGNA010000022.1"/>
</dbReference>
<evidence type="ECO:0000256" key="1">
    <source>
        <dbReference type="SAM" id="Phobius"/>
    </source>
</evidence>
<dbReference type="InterPro" id="IPR001036">
    <property type="entry name" value="Acrflvin-R"/>
</dbReference>
<feature type="transmembrane region" description="Helical" evidence="1">
    <location>
        <begin position="528"/>
        <end position="548"/>
    </location>
</feature>
<organism evidence="2 3">
    <name type="scientific">Alloalcanivorax marinus</name>
    <dbReference type="NCBI Taxonomy" id="1177169"/>
    <lineage>
        <taxon>Bacteria</taxon>
        <taxon>Pseudomonadati</taxon>
        <taxon>Pseudomonadota</taxon>
        <taxon>Gammaproteobacteria</taxon>
        <taxon>Oceanospirillales</taxon>
        <taxon>Alcanivoracaceae</taxon>
        <taxon>Alloalcanivorax</taxon>
    </lineage>
</organism>
<gene>
    <name evidence="2" type="ORF">LL252_14495</name>
</gene>
<feature type="transmembrane region" description="Helical" evidence="1">
    <location>
        <begin position="361"/>
        <end position="383"/>
    </location>
</feature>
<dbReference type="Gene3D" id="3.30.70.1430">
    <property type="entry name" value="Multidrug efflux transporter AcrB pore domain"/>
    <property type="match status" value="2"/>
</dbReference>
<dbReference type="SUPFAM" id="SSF82866">
    <property type="entry name" value="Multidrug efflux transporter AcrB transmembrane domain"/>
    <property type="match status" value="2"/>
</dbReference>
<feature type="transmembrane region" description="Helical" evidence="1">
    <location>
        <begin position="861"/>
        <end position="882"/>
    </location>
</feature>
<dbReference type="GO" id="GO:0042910">
    <property type="term" value="F:xenobiotic transmembrane transporter activity"/>
    <property type="evidence" value="ECO:0007669"/>
    <property type="project" value="TreeGrafter"/>
</dbReference>
<feature type="transmembrane region" description="Helical" evidence="1">
    <location>
        <begin position="915"/>
        <end position="936"/>
    </location>
</feature>
<feature type="transmembrane region" description="Helical" evidence="1">
    <location>
        <begin position="964"/>
        <end position="984"/>
    </location>
</feature>
<dbReference type="PRINTS" id="PR00702">
    <property type="entry name" value="ACRIFLAVINRP"/>
</dbReference>
<dbReference type="GO" id="GO:0005886">
    <property type="term" value="C:plasma membrane"/>
    <property type="evidence" value="ECO:0007669"/>
    <property type="project" value="TreeGrafter"/>
</dbReference>
<evidence type="ECO:0000313" key="2">
    <source>
        <dbReference type="EMBL" id="MCC4309780.1"/>
    </source>
</evidence>
<dbReference type="InterPro" id="IPR027463">
    <property type="entry name" value="AcrB_DN_DC_subdom"/>
</dbReference>
<name>A0A9Q3YQH4_9GAMM</name>
<dbReference type="Gene3D" id="3.30.2090.10">
    <property type="entry name" value="Multidrug efflux transporter AcrB TolC docking domain, DN and DC subdomains"/>
    <property type="match status" value="2"/>
</dbReference>
<comment type="caution">
    <text evidence="2">The sequence shown here is derived from an EMBL/GenBank/DDBJ whole genome shotgun (WGS) entry which is preliminary data.</text>
</comment>
<accession>A0A9Q3YQH4</accession>
<dbReference type="EMBL" id="JAJGNA010000022">
    <property type="protein sequence ID" value="MCC4309780.1"/>
    <property type="molecule type" value="Genomic_DNA"/>
</dbReference>
<feature type="transmembrane region" description="Helical" evidence="1">
    <location>
        <begin position="990"/>
        <end position="1013"/>
    </location>
</feature>
<feature type="transmembrane region" description="Helical" evidence="1">
    <location>
        <begin position="335"/>
        <end position="354"/>
    </location>
</feature>
<dbReference type="Pfam" id="PF00873">
    <property type="entry name" value="ACR_tran"/>
    <property type="match status" value="1"/>
</dbReference>
<evidence type="ECO:0000313" key="3">
    <source>
        <dbReference type="Proteomes" id="UP001108027"/>
    </source>
</evidence>
<dbReference type="PANTHER" id="PTHR32063:SF18">
    <property type="entry name" value="CATION EFFLUX SYSTEM PROTEIN"/>
    <property type="match status" value="1"/>
</dbReference>
<feature type="transmembrane region" description="Helical" evidence="1">
    <location>
        <begin position="889"/>
        <end position="909"/>
    </location>
</feature>
<sequence>MSIAEYAVRHRVVSWLFAVVLLVGGLVSFTRLGQLEDPEFTLKTALVNTPYPGASALEVEEEVTLAVEKEIQTLPYVDYVTSISSAGLSQITVEMKPIYREKDLKQIWDELRRKTHDIQSQLPPGAGGIQVLDDFGDVYGIMLALTGDGYSYQDLKNYADVLTRELVLVDGVGRVQIAGQRQEQVFIDLSRNRLANLGISPDRIFSLLGTQNQVNPAGLVRVGDERIRIAPDGAFTSVESLGDLLISDPGAEQLVYLSDVAEIKRGYREVPDHLYRHAGKPALTLGISFAPGVNVVDVGTRVRDRLDQLSYRQPAGMELSTVYDQPAEVDASVSAFLWNLGQAVMIVIGVLLLFMGLRSGVLMGGILLLTILGTFIAMAIMGIELQRISLGALIIALGMLVDNAIVITEGILVGMKRGLTKVAAAAEIVRQTAWPLLGATVIAITAFAPIGLSSDASGEFTNSLFWVLLVSLLLSWVVAITLTPFFANLLFSADRAAEEGDDAGEDPYKGRFFQIYRGMLHRSIHHRVLTLVFMCVLLVAAVVGFGLVKQSFFPPSNTPIFLLDYWLPQGSDIRATREGVEKLEASLLETDHVTSVTSTIGQGAQRFMLPYFPERRYPSYAQLIVKVDERDNIGGVIAGLQERLPETHPSAFIKMKRLMIGPTASATIEARLSGPDPDVLRGLAVKVKEIMHRDPGLQAIRHDWREREKVIVPRFEQAEARRTGVTRDDLEQALAMNFSGVQVGLYRDGADLLPIMARPPADERLGADNLNQVQVWSRVFEDYIAIRQLVSGFETELEDGLIMRRDRKRTLTVQAEPDILGDETGDQVLRRIRPEIEALPLPRGYELSWGGEYELTKDAQAAVFASVPMGYLLMFIITILLFDSLRQPLVIWATVPLAIIGVTIGLLVFNAPFSFMALLGFLSLSGMLVKNGIVLVEQIKLESDAGNAPLDAVIHASVTRVRPVCMAAVTTILGMVPLLFDAFFKSMAAVIMFGLGFATVLTLIVVPVLYTLAYGIRPDGETA</sequence>
<proteinExistence type="predicted"/>
<dbReference type="Gene3D" id="3.30.70.1440">
    <property type="entry name" value="Multidrug efflux transporter AcrB pore domain"/>
    <property type="match status" value="1"/>
</dbReference>
<dbReference type="Proteomes" id="UP001108027">
    <property type="component" value="Unassembled WGS sequence"/>
</dbReference>
<keyword evidence="3" id="KW-1185">Reference proteome</keyword>
<reference evidence="2" key="1">
    <citation type="submission" date="2021-10" db="EMBL/GenBank/DDBJ databases">
        <title>The diversity and Nitrogen Metabolism of Culturable Nitrate-Utilizing Bacteria Within the Oxygen Minimum Zone of the Changjiang (Yangtze River)Estuary.</title>
        <authorList>
            <person name="Zhang D."/>
            <person name="Zheng J."/>
            <person name="Liu S."/>
            <person name="He W."/>
        </authorList>
    </citation>
    <scope>NUCLEOTIDE SEQUENCE</scope>
    <source>
        <strain evidence="2">FXH-223</strain>
    </source>
</reference>
<dbReference type="AlphaFoldDB" id="A0A9Q3YQH4"/>
<dbReference type="Gene3D" id="1.20.1640.10">
    <property type="entry name" value="Multidrug efflux transporter AcrB transmembrane domain"/>
    <property type="match status" value="2"/>
</dbReference>
<keyword evidence="1" id="KW-0472">Membrane</keyword>
<protein>
    <submittedName>
        <fullName evidence="2">Efflux RND transporter permease subunit</fullName>
    </submittedName>
</protein>